<dbReference type="Proteomes" id="UP000249165">
    <property type="component" value="Unassembled WGS sequence"/>
</dbReference>
<dbReference type="RefSeq" id="WP_111550004.1">
    <property type="nucleotide sequence ID" value="NZ_LIQE01000005.1"/>
</dbReference>
<dbReference type="PANTHER" id="PTHR38340:SF1">
    <property type="entry name" value="S-LAYER PROTEIN"/>
    <property type="match status" value="1"/>
</dbReference>
<proteinExistence type="predicted"/>
<gene>
    <name evidence="3" type="ORF">ATI53_1008118</name>
</gene>
<keyword evidence="2" id="KW-0964">Secreted</keyword>
<dbReference type="InterPro" id="IPR050557">
    <property type="entry name" value="RTX_toxin/Mannuronan_C5-epim"/>
</dbReference>
<evidence type="ECO:0000313" key="3">
    <source>
        <dbReference type="EMBL" id="RAK19736.1"/>
    </source>
</evidence>
<dbReference type="SUPFAM" id="SSF51120">
    <property type="entry name" value="beta-Roll"/>
    <property type="match status" value="3"/>
</dbReference>
<keyword evidence="4" id="KW-1185">Reference proteome</keyword>
<organism evidence="3 4">
    <name type="scientific">Salipiger aestuarii</name>
    <dbReference type="NCBI Taxonomy" id="568098"/>
    <lineage>
        <taxon>Bacteria</taxon>
        <taxon>Pseudomonadati</taxon>
        <taxon>Pseudomonadota</taxon>
        <taxon>Alphaproteobacteria</taxon>
        <taxon>Rhodobacterales</taxon>
        <taxon>Roseobacteraceae</taxon>
        <taxon>Salipiger</taxon>
    </lineage>
</organism>
<dbReference type="Pfam" id="PF00353">
    <property type="entry name" value="HemolysinCabind"/>
    <property type="match status" value="4"/>
</dbReference>
<evidence type="ECO:0000256" key="2">
    <source>
        <dbReference type="ARBA" id="ARBA00022525"/>
    </source>
</evidence>
<evidence type="ECO:0000313" key="4">
    <source>
        <dbReference type="Proteomes" id="UP000249165"/>
    </source>
</evidence>
<comment type="caution">
    <text evidence="3">The sequence shown here is derived from an EMBL/GenBank/DDBJ whole genome shotgun (WGS) entry which is preliminary data.</text>
</comment>
<dbReference type="InterPro" id="IPR018511">
    <property type="entry name" value="Hemolysin-typ_Ca-bd_CS"/>
</dbReference>
<dbReference type="PANTHER" id="PTHR38340">
    <property type="entry name" value="S-LAYER PROTEIN"/>
    <property type="match status" value="1"/>
</dbReference>
<dbReference type="Gene3D" id="2.150.10.10">
    <property type="entry name" value="Serralysin-like metalloprotease, C-terminal"/>
    <property type="match status" value="3"/>
</dbReference>
<name>A0A327YHR1_9RHOB</name>
<dbReference type="SUPFAM" id="SSF51445">
    <property type="entry name" value="(Trans)glycosidases"/>
    <property type="match status" value="1"/>
</dbReference>
<dbReference type="GO" id="GO:0005576">
    <property type="term" value="C:extracellular region"/>
    <property type="evidence" value="ECO:0007669"/>
    <property type="project" value="UniProtKB-SubCell"/>
</dbReference>
<dbReference type="InterPro" id="IPR011049">
    <property type="entry name" value="Serralysin-like_metalloprot_C"/>
</dbReference>
<dbReference type="OrthoDB" id="7798885at2"/>
<accession>A0A327YHR1</accession>
<comment type="subcellular location">
    <subcellularLocation>
        <location evidence="1">Secreted</location>
    </subcellularLocation>
</comment>
<dbReference type="AlphaFoldDB" id="A0A327YHR1"/>
<dbReference type="GO" id="GO:0005509">
    <property type="term" value="F:calcium ion binding"/>
    <property type="evidence" value="ECO:0007669"/>
    <property type="project" value="InterPro"/>
</dbReference>
<dbReference type="PRINTS" id="PR00313">
    <property type="entry name" value="CABNDNGRPT"/>
</dbReference>
<dbReference type="InterPro" id="IPR001343">
    <property type="entry name" value="Hemolysn_Ca-bd"/>
</dbReference>
<dbReference type="EMBL" id="QLMG01000008">
    <property type="protein sequence ID" value="RAK19736.1"/>
    <property type="molecule type" value="Genomic_DNA"/>
</dbReference>
<reference evidence="3 4" key="1">
    <citation type="submission" date="2018-06" db="EMBL/GenBank/DDBJ databases">
        <title>Genomic Encyclopedia of Archaeal and Bacterial Type Strains, Phase II (KMG-II): from individual species to whole genera.</title>
        <authorList>
            <person name="Goeker M."/>
        </authorList>
    </citation>
    <scope>NUCLEOTIDE SEQUENCE [LARGE SCALE GENOMIC DNA]</scope>
    <source>
        <strain evidence="3 4">DSM 22011</strain>
    </source>
</reference>
<evidence type="ECO:0000256" key="1">
    <source>
        <dbReference type="ARBA" id="ARBA00004613"/>
    </source>
</evidence>
<dbReference type="InterPro" id="IPR017853">
    <property type="entry name" value="GH"/>
</dbReference>
<protein>
    <submittedName>
        <fullName evidence="3">Ca2+-binding RTX toxin-like protein</fullName>
    </submittedName>
</protein>
<dbReference type="PROSITE" id="PS00330">
    <property type="entry name" value="HEMOLYSIN_CALCIUM"/>
    <property type="match status" value="4"/>
</dbReference>
<sequence>MPNYTLDEDERFAMQTVTTGMFGANYVTIYDYEISQAPELIAQLASLNVSTLRFPGGSVTENAFTKASFQTGNYGAQFHTRADGSTQNLTTLGEYFAVAGQVGADAQLVIPTRVAFAQSAAQALAQGTYGTRSAIDSAYFDHLADFIDTARAEARANGVEITSVEIGNEFWGSGEMTAAEYGYLAGEVTNFMAATYPTIDVTVQITASTGIFSPLTDRLAYLEPDGAGDFILHWADDHNGRLPSGWRTATVPAQGNAITQTTAIADALVEAGAVNSIAGVVQHIYFDDGFAGIDTENEFALNVIKSIFENVTGLGDVEMTVSEWSPRNARGEDSNSGNANGLHYAHTVVEAFFELSAAGVDHANFWPITFSSAKTYRTLIDSDEAMLTFGGIAFQWLAQSAAGLRSVLDFSVEGRIDVHGFGNADTLALFAGERSGRDVANVSLDLSEMFDATDWFALVSTLGSESGTHADSDADPLVTHFDGYVGSGENITLGLDAWNMARVELQAITAGGDAIQGAAGNDTMRGDAGDDTLRGSDGDDQIKGQAGADLLYGGQGNDWLSGGWGDDTIYGGNGTDSLYGGGGADVMRGGAGGDVLYADAGRDFVQGEDGNDHIWLDGEAVFARGDAAENVSSRAQVGTGQMIGLGGKTLIEAVSRGGDGYDVLHLTDEADAFFLHDAITGFNDNVALSRDSAGRASAERFIGIEQIETGGGADLVDFTSPDYSMAGKSVRVDLGAGNDVFWGTDSDDVVIGGAGNDTIFGGTGTDRLTGGRGADAFEFTETSRRVTVTDFNPDEGDTLCFYNAGSLVFDESSISLTARGVSIMMTDSDTGAREVMHVTLEGAGDFSLSQITGAMEFF</sequence>
<dbReference type="Gene3D" id="3.20.20.80">
    <property type="entry name" value="Glycosidases"/>
    <property type="match status" value="1"/>
</dbReference>